<dbReference type="Proteomes" id="UP000202137">
    <property type="component" value="Segment"/>
</dbReference>
<dbReference type="InterPro" id="IPR007094">
    <property type="entry name" value="RNA-dir_pol_PSvirus"/>
</dbReference>
<feature type="region of interest" description="Disordered" evidence="35">
    <location>
        <begin position="2894"/>
        <end position="2943"/>
    </location>
</feature>
<dbReference type="GO" id="GO:0006508">
    <property type="term" value="P:proteolysis"/>
    <property type="evidence" value="ECO:0007669"/>
    <property type="project" value="UniProtKB-KW"/>
</dbReference>
<evidence type="ECO:0000256" key="27">
    <source>
        <dbReference type="ARBA" id="ARBA00023280"/>
    </source>
</evidence>
<evidence type="ECO:0000256" key="1">
    <source>
        <dbReference type="ARBA" id="ARBA00000785"/>
    </source>
</evidence>
<dbReference type="Pfam" id="PF00851">
    <property type="entry name" value="Peptidase_C6"/>
    <property type="match status" value="1"/>
</dbReference>
<dbReference type="InterPro" id="IPR031159">
    <property type="entry name" value="HC_PRO_CPD_dom"/>
</dbReference>
<dbReference type="InterPro" id="IPR043502">
    <property type="entry name" value="DNA/RNA_pol_sf"/>
</dbReference>
<keyword evidence="11" id="KW-0191">Covalent protein-RNA linkage</keyword>
<feature type="domain" description="Helicase C-terminal" evidence="38">
    <location>
        <begin position="1499"/>
        <end position="1658"/>
    </location>
</feature>
<comment type="function">
    <text evidence="28">Involved in aphid transmission, cell-to-cell and systemis movement, encapsidation of the viral RNA and in the regulation of viral RNA amplification.</text>
</comment>
<dbReference type="PROSITE" id="PS51192">
    <property type="entry name" value="HELICASE_ATP_BIND_1"/>
    <property type="match status" value="1"/>
</dbReference>
<dbReference type="Pfam" id="PF00767">
    <property type="entry name" value="Poty_coat"/>
    <property type="match status" value="1"/>
</dbReference>
<feature type="active site" description="For helper component proteinase activity" evidence="32">
    <location>
        <position position="748"/>
    </location>
</feature>
<dbReference type="InterPro" id="IPR039560">
    <property type="entry name" value="Potyvirid-P3"/>
</dbReference>
<dbReference type="InterPro" id="IPR013648">
    <property type="entry name" value="PP_Potyviridae"/>
</dbReference>
<feature type="domain" description="Peptidase C6" evidence="40">
    <location>
        <begin position="740"/>
        <end position="862"/>
    </location>
</feature>
<evidence type="ECO:0000256" key="23">
    <source>
        <dbReference type="ARBA" id="ARBA00022807"/>
    </source>
</evidence>
<dbReference type="PRINTS" id="PR00966">
    <property type="entry name" value="NIAPOTYPTASE"/>
</dbReference>
<dbReference type="GO" id="GO:0044161">
    <property type="term" value="C:host cell cytoplasmic vesicle"/>
    <property type="evidence" value="ECO:0007669"/>
    <property type="project" value="UniProtKB-SubCell"/>
</dbReference>
<keyword evidence="7" id="KW-0941">Suppressor of RNA silencing</keyword>
<dbReference type="SUPFAM" id="SSF50494">
    <property type="entry name" value="Trypsin-like serine proteases"/>
    <property type="match status" value="1"/>
</dbReference>
<dbReference type="Gene3D" id="3.30.70.270">
    <property type="match status" value="1"/>
</dbReference>
<dbReference type="GO" id="GO:0039694">
    <property type="term" value="P:viral RNA genome replication"/>
    <property type="evidence" value="ECO:0007669"/>
    <property type="project" value="InterPro"/>
</dbReference>
<dbReference type="PROSITE" id="PS50507">
    <property type="entry name" value="RDRP_SSRNA_POS"/>
    <property type="match status" value="1"/>
</dbReference>
<comment type="similarity">
    <text evidence="5 33">Belongs to the potyviridae genome polyprotein family.</text>
</comment>
<keyword evidence="34" id="KW-0175">Coiled coil</keyword>
<dbReference type="GO" id="GO:0005198">
    <property type="term" value="F:structural molecule activity"/>
    <property type="evidence" value="ECO:0007669"/>
    <property type="project" value="InterPro"/>
</dbReference>
<dbReference type="Pfam" id="PF00271">
    <property type="entry name" value="Helicase_C"/>
    <property type="match status" value="1"/>
</dbReference>
<keyword evidence="13" id="KW-0167">Capsid protein</keyword>
<evidence type="ECO:0000256" key="2">
    <source>
        <dbReference type="ARBA" id="ARBA00001848"/>
    </source>
</evidence>
<evidence type="ECO:0000256" key="34">
    <source>
        <dbReference type="SAM" id="Coils"/>
    </source>
</evidence>
<dbReference type="PANTHER" id="PTHR43519">
    <property type="entry name" value="ATP-DEPENDENT RNA HELICASE HRPB"/>
    <property type="match status" value="1"/>
</dbReference>
<dbReference type="InterPro" id="IPR001592">
    <property type="entry name" value="Poty_coat"/>
</dbReference>
<dbReference type="InterPro" id="IPR011545">
    <property type="entry name" value="DEAD/DEAH_box_helicase_dom"/>
</dbReference>
<keyword evidence="27" id="KW-0899">Viral immunoevasion</keyword>
<dbReference type="InterPro" id="IPR002540">
    <property type="entry name" value="Pept_S30_P1_potyvir"/>
</dbReference>
<dbReference type="InterPro" id="IPR043504">
    <property type="entry name" value="Peptidase_S1_PA_chymotrypsin"/>
</dbReference>
<dbReference type="PROSITE" id="PS51744">
    <property type="entry name" value="HC_PRO_CPD"/>
    <property type="match status" value="1"/>
</dbReference>
<evidence type="ECO:0000256" key="25">
    <source>
        <dbReference type="ARBA" id="ARBA00022844"/>
    </source>
</evidence>
<reference evidence="42 43" key="1">
    <citation type="journal article" date="2008" name="Virus Genes">
        <title>Algerian watermelon mosaic virus (AWMV): a new potyvirus species in the PRSV cluster.</title>
        <authorList>
            <person name="Yakoubi S."/>
            <person name="Lecoq H."/>
            <person name="Desbiez C."/>
        </authorList>
    </citation>
    <scope>NUCLEOTIDE SEQUENCE [LARGE SCALE GENOMIC DNA]</scope>
</reference>
<keyword evidence="25" id="KW-0946">Virion</keyword>
<dbReference type="Pfam" id="PF13608">
    <property type="entry name" value="Potyvirid-P3"/>
    <property type="match status" value="1"/>
</dbReference>
<dbReference type="InterPro" id="IPR001730">
    <property type="entry name" value="Potyv_NIa-pro_dom"/>
</dbReference>
<keyword evidence="16" id="KW-1090">Inhibition of host innate immune response by virus</keyword>
<dbReference type="PROSITE" id="PS51436">
    <property type="entry name" value="POTYVIRUS_NIA_PRO"/>
    <property type="match status" value="1"/>
</dbReference>
<dbReference type="InterPro" id="IPR009003">
    <property type="entry name" value="Peptidase_S1_PA"/>
</dbReference>
<keyword evidence="10" id="KW-1139">Helical capsid protein</keyword>
<dbReference type="Gene3D" id="2.40.10.10">
    <property type="entry name" value="Trypsin-like serine proteases"/>
    <property type="match status" value="2"/>
</dbReference>
<comment type="function">
    <text evidence="29">Has helicase activity. It may be involved in replication.</text>
</comment>
<dbReference type="Pfam" id="PF01577">
    <property type="entry name" value="Peptidase_S30"/>
    <property type="match status" value="1"/>
</dbReference>
<evidence type="ECO:0000256" key="29">
    <source>
        <dbReference type="ARBA" id="ARBA00029422"/>
    </source>
</evidence>
<evidence type="ECO:0000256" key="22">
    <source>
        <dbReference type="ARBA" id="ARBA00022806"/>
    </source>
</evidence>
<keyword evidence="17" id="KW-0645">Protease</keyword>
<dbReference type="GO" id="GO:0004197">
    <property type="term" value="F:cysteine-type endopeptidase activity"/>
    <property type="evidence" value="ECO:0007669"/>
    <property type="project" value="InterPro"/>
</dbReference>
<evidence type="ECO:0000256" key="4">
    <source>
        <dbReference type="ARBA" id="ARBA00004328"/>
    </source>
</evidence>
<dbReference type="SMART" id="SM00490">
    <property type="entry name" value="HELICc"/>
    <property type="match status" value="1"/>
</dbReference>
<dbReference type="Gene3D" id="3.90.70.150">
    <property type="entry name" value="Helper component proteinase"/>
    <property type="match status" value="1"/>
</dbReference>
<keyword evidence="12" id="KW-0597">Phosphoprotein</keyword>
<dbReference type="InterPro" id="IPR042308">
    <property type="entry name" value="HC_PRO_CPD_sf"/>
</dbReference>
<dbReference type="PROSITE" id="PS51871">
    <property type="entry name" value="PV_P1_PRO"/>
    <property type="match status" value="1"/>
</dbReference>
<keyword evidence="24" id="KW-0067">ATP-binding</keyword>
<feature type="compositionally biased region" description="Low complexity" evidence="35">
    <location>
        <begin position="2921"/>
        <end position="2932"/>
    </location>
</feature>
<evidence type="ECO:0000256" key="31">
    <source>
        <dbReference type="ARBA" id="ARBA00045403"/>
    </source>
</evidence>
<evidence type="ECO:0000256" key="20">
    <source>
        <dbReference type="ARBA" id="ARBA00022741"/>
    </source>
</evidence>
<evidence type="ECO:0000256" key="15">
    <source>
        <dbReference type="ARBA" id="ARBA00022581"/>
    </source>
</evidence>
<keyword evidence="26" id="KW-0693">Viral RNA replication</keyword>
<evidence type="ECO:0000256" key="11">
    <source>
        <dbReference type="ARBA" id="ARBA00022520"/>
    </source>
</evidence>
<evidence type="ECO:0000259" key="41">
    <source>
        <dbReference type="PROSITE" id="PS51871"/>
    </source>
</evidence>
<feature type="compositionally biased region" description="Basic and acidic residues" evidence="35">
    <location>
        <begin position="2900"/>
        <end position="2920"/>
    </location>
</feature>
<dbReference type="GO" id="GO:0004386">
    <property type="term" value="F:helicase activity"/>
    <property type="evidence" value="ECO:0007669"/>
    <property type="project" value="UniProtKB-KW"/>
</dbReference>
<evidence type="ECO:0000256" key="3">
    <source>
        <dbReference type="ARBA" id="ARBA00004147"/>
    </source>
</evidence>
<keyword evidence="14" id="KW-1048">Host nucleus</keyword>
<dbReference type="GO" id="GO:0042025">
    <property type="term" value="C:host cell nucleus"/>
    <property type="evidence" value="ECO:0007669"/>
    <property type="project" value="UniProtKB-SubCell"/>
</dbReference>
<dbReference type="GO" id="GO:0052170">
    <property type="term" value="P:symbiont-mediated suppression of host innate immune response"/>
    <property type="evidence" value="ECO:0007669"/>
    <property type="project" value="UniProtKB-KW"/>
</dbReference>
<sequence length="3174" mass="360220">MATIMFGDFLCKSFTSQPLAKKVVKKRKVPFTRTVETLVPIGCGARCGGVQSYTKTSLRRAISDGDLDRSGGCYYCGLKGLVGGREPLYITEHVQEFREEEYEDVEHVPGTRSFTYELVEKQARDAVGVCLDIAEKLLVKEKAVQQVREVVLVTDSQKQEVQQWFNKEGRILDDLSQNLSDKLKFRENRVITRNKNGLWTYRTASRRNRKRAQREESKLFMNTPVACVTSINCVSSETNEIEDIKPGRKCATSRKLVRKKPYSKIIGAAIVNNLIAAVSKIMKSDGKELQIVHKRGARIIKFTDKRAYVRVKHLEGKRCQTDLATDEQTERIFGVICKSTVKGFWKNNASIQAGDSGLVIHKNNGLTNYSRTRGDYLIVRGRHEGKIYDARTKITYTMMHKIIHYSSVPERFWKGYNASYLANRGKSDHECTSDLDVQTCGEIAALITLILFPSHKITCNKCMERNKDRTINEVGEDVHKELSRLRSTLTGFGGSFAHVTNLLDQLERVLNGKNSNIKHFDEITTLIGDRRESPYIHMTKLNEFLIKGSLVSQLESEAATDALLEIVRWHAKRTESIVAGSVQSFRNKASGKAHFNPALMCDNQLDRNGNFLWGDRQYHAKRFFTGFYEKVSNKNQYREYINRVNPNGVRKLAIGNLIISTNFEKLRNQMEGEHVEQGPITRECISLRRGNYVHVCSCVTLDDGSPALSDIKMPTRSHLVLGNTGDPKYVDLPTIESESLYIAKEGYCYMNIFLAMLVNVPEGEAKDFTKRVRDVVADKLGTWPTMRDVATAAYYLTIFHPDTASAELPRILVDHTSKTMHVIDSFGSINTGYHILKANTVNQLIQFARDPLDSELKHYLVGGTTTHYLGKLIKSVYRPNELMELLLNEPYIVALSLSSPSLLLSLFNSGSLELALKHWIKRDQDVAEMIVLVESIAKRVTVARSLSDQFKAITINSRPLKLQLERDIKPWTSYDRAVELMTIMENSELANETLDKHGFASLEPKLKAAVEKTYVVSLQEQWHELSLLAKLRARLFSFAAMKNTARYLIPSGLSDLGITYDFSPRCFVSDVSDVVAKPIRVVANKIKDYSTTIKRATRRFAVGSVNFVFGDMLKLINVMLVVSLLMQILRSTQAMLIEHNNVRKEAQQEKREREIRNLELMHQRMTEELGELPTEEEFITYVEKKKPEMKEIAQELVGCTVAHQAKTVNEKNMERILAFLTLIMMMVDADKSDCVYKLLNKFKSVVGTIEQDVYHQSLDDINDLFEDKQLTIDFEIDVQEGNSSTTFDHTFSRWWDNQLSRNNTVGHYRIGGEFIEFSRSNASIVANQIAHGTAKEYLIRGAVGSGKSTGLPHLLSQKGNVLLLEPTRPLCENVCKQLRGDPFNQNPTIRMRGMTSFGSSPVTIMTSGFALHYFAHNVDQLQEFDFIIIDECHVIDAQAMGFYCLAHEHKIRGKILKVSATPPGRETEFTTQFPVKLVTEDHISFQQLVNNFGSGANSDVTSEADNILIYVASYNEVDQLGNMLNEKGYTVTKVDGRTMKIGKTEIQTHGTKDKKHFIVATNIIENGVTLDIDAVIDFGLKVVPELDSDNRMIRYTKKSISYGERIQRLGRVGRHKRGIALRIGHTEKGITEIPEMAATEAAFLSFAYGLPVMTHNVSIGLLSRCTTRQAKTMMHFELNPLYMVNLVAPDGSMHPKIMELLRPYKLRDSEIKLDSQSIPHGVDRIWLSVREYNSMGCNFNIEDDQRIAFMVKDIPEKLHKNIWNAICTYKRDFQFGRISSAHAGKIAYTPQTDVYSIPRTIDTIDQLIASENAKHAHFKAITSRSNTSIGFSLLSVINSIQSRYLVDHTVENIRRLQQARAQILQFQGLQNGDPSHLIESFGALRAVYHQGEHGKKHITEQLGLKGIWNKSLMCKDALVSGLVFLGGLVILWQNYKEKMLSKVYHQGFSARQRQKLKFRDARLAKIGREVYGDDGTIEHYFGSAYTKKGKKKGYTHGCGTKTRKFVATYGFKPEDYSYVRFLDPITGETLDENPAIDISLVQEHFGQLREKYLELDQIERERIVHDPSIRAYYVRNAAKTALLVDLTPHNPLKVCDRHSTISGFPEREFDLRQTGPARQISIKEVPEPKVSDVVHEGKSLFQSMRNYNGISSAICRLKNTTGNGTSLFGIGYDSYIITNRHLFKENNGALEVQSNHGKFVVRNSTTLKIAPVGKTDIVIIRMPKDFPPFPSKLRFRSPEAADKVCLVGVDFQEKYIASKVSESSHISDNFGGSFGRHWISTKDGDCGLPLVSISDGFILGLHSLSSAGNVANYFALIPANFEDNYIQKLSELEWSSHWKYNVNEICWGPLNIHASKPEFPFTTVKSVHPLEVYEQGSESWLFDRLHGNLKGVCKTQGNLVTKHVVKGPCSLFQQYLNCNEDAKEFFTPLMGHYMKSNLNKEAYIKDFSKYASDIIVGEVDCEVFERSLEQVIELLNDHECPELEYITCSETIINSLNMDAAVGALYSGKKKAYFEEMDEFDRERIVKASCQRLYEGKMGIWNGSLKAEIRPAEKVLANKTRSFTAAPIDTLLGAKVCVDDFNNWFYSKNMECPWTVGMTKFYKGWDEFLRKFPDNWVYCDADGSQFDSSLSPYLINAVLQIRLWAMEEWDIGEQMLRNLYGEITYTPIATPDGTIVKKFKGNNSGQPSTVVDNTLMVLLTMHYALNKAGYCTIEDQENCVFFINGDDLCIAVHPEHERMLDTFQKSFSELGLKYDLSNRHRNKEDLWFMSHRGILQDGIYIPKLEMERIVAILEFDKSKLPEHRLEAITAAIIESWGYPDLTQHIRKFYQWVLEQAPYNELARIGRAPYVSEVGLKNLYTSQRGSPVELEAYVTAHFQNEAGDTPELVVYHQADTPQDAGEQKKKKEKEEKEQKERKEAAETAAKASSSTERGSAKEKEKDVDVGTSGTFTIPKIKTFNDRMMLPKSKGKLALNLEHLLVYNPTQVQLSNTRSTQRQFDKWYEGIMTEYGLSDGEMPILLNGLMVWCIENGTSPNVNGVWVMMDGDEQIEYPIKPLLDHASPTFRQIMAHFSNAAEAYIAKRNSMERYMPRYGLKRNLTDISLARYAFDFYEITSKTPERAREAHLQMKAAAIRGGNRRLFGIDGNVGGGDENTERHTVDDVERDMHSLLGMRK</sequence>
<evidence type="ECO:0000259" key="39">
    <source>
        <dbReference type="PROSITE" id="PS51436"/>
    </source>
</evidence>
<evidence type="ECO:0000256" key="10">
    <source>
        <dbReference type="ARBA" id="ARBA00022497"/>
    </source>
</evidence>
<evidence type="ECO:0000256" key="8">
    <source>
        <dbReference type="ARBA" id="ARBA00022484"/>
    </source>
</evidence>
<evidence type="ECO:0000259" key="37">
    <source>
        <dbReference type="PROSITE" id="PS51192"/>
    </source>
</evidence>
<dbReference type="GO" id="GO:0005524">
    <property type="term" value="F:ATP binding"/>
    <property type="evidence" value="ECO:0007669"/>
    <property type="project" value="UniProtKB-KW"/>
</dbReference>
<dbReference type="SMART" id="SM00487">
    <property type="entry name" value="DEXDc"/>
    <property type="match status" value="1"/>
</dbReference>
<evidence type="ECO:0000259" key="38">
    <source>
        <dbReference type="PROSITE" id="PS51194"/>
    </source>
</evidence>
<organism evidence="42 43">
    <name type="scientific">Potyvirus algeriaense</name>
    <dbReference type="NCBI Taxonomy" id="515575"/>
    <lineage>
        <taxon>Viruses</taxon>
        <taxon>Riboviria</taxon>
        <taxon>Orthornavirae</taxon>
        <taxon>Pisuviricota</taxon>
        <taxon>Stelpaviricetes</taxon>
        <taxon>Patatavirales</taxon>
        <taxon>Potyviridae</taxon>
        <taxon>Potyvirus</taxon>
    </lineage>
</organism>
<evidence type="ECO:0000256" key="9">
    <source>
        <dbReference type="ARBA" id="ARBA00022488"/>
    </source>
</evidence>
<feature type="domain" description="RdRp catalytic" evidence="36">
    <location>
        <begin position="2616"/>
        <end position="2740"/>
    </location>
</feature>
<keyword evidence="9" id="KW-1036">Host cytoplasmic vesicle</keyword>
<evidence type="ECO:0000256" key="24">
    <source>
        <dbReference type="ARBA" id="ARBA00022840"/>
    </source>
</evidence>
<dbReference type="Gene3D" id="3.40.50.300">
    <property type="entry name" value="P-loop containing nucleotide triphosphate hydrolases"/>
    <property type="match status" value="2"/>
</dbReference>
<dbReference type="InterPro" id="IPR001456">
    <property type="entry name" value="HC-pro"/>
</dbReference>
<dbReference type="InterPro" id="IPR027417">
    <property type="entry name" value="P-loop_NTPase"/>
</dbReference>
<keyword evidence="21" id="KW-0378">Hydrolase</keyword>
<evidence type="ECO:0000256" key="14">
    <source>
        <dbReference type="ARBA" id="ARBA00022562"/>
    </source>
</evidence>
<dbReference type="GeneID" id="10987424"/>
<dbReference type="GO" id="GO:0006351">
    <property type="term" value="P:DNA-templated transcription"/>
    <property type="evidence" value="ECO:0007669"/>
    <property type="project" value="InterPro"/>
</dbReference>
<evidence type="ECO:0000256" key="19">
    <source>
        <dbReference type="ARBA" id="ARBA00022695"/>
    </source>
</evidence>
<dbReference type="Pfam" id="PF00680">
    <property type="entry name" value="RdRP_1"/>
    <property type="match status" value="1"/>
</dbReference>
<dbReference type="GO" id="GO:0003723">
    <property type="term" value="F:RNA binding"/>
    <property type="evidence" value="ECO:0007669"/>
    <property type="project" value="InterPro"/>
</dbReference>
<dbReference type="InterPro" id="IPR014001">
    <property type="entry name" value="Helicase_ATP-bd"/>
</dbReference>
<dbReference type="PANTHER" id="PTHR43519:SF1">
    <property type="entry name" value="ATP-DEPENDENT RNA HELICASE HRPB"/>
    <property type="match status" value="1"/>
</dbReference>
<proteinExistence type="inferred from homology"/>
<dbReference type="KEGG" id="vg:10987424"/>
<keyword evidence="19" id="KW-0548">Nucleotidyltransferase</keyword>
<keyword evidence="20" id="KW-0547">Nucleotide-binding</keyword>
<dbReference type="InterPro" id="IPR001205">
    <property type="entry name" value="RNA-dir_pol_C"/>
</dbReference>
<evidence type="ECO:0000256" key="7">
    <source>
        <dbReference type="ARBA" id="ARBA00022463"/>
    </source>
</evidence>
<accession>B2Y6H0</accession>
<comment type="catalytic activity">
    <reaction evidence="2">
        <text>Hydrolyzes a Gly-|-Gly bond at its own C-terminus, commonly in the sequence -Tyr-Xaa-Val-Gly-|-Gly, in the processing of the potyviral polyprotein.</text>
        <dbReference type="EC" id="3.4.22.45"/>
    </reaction>
</comment>
<dbReference type="GO" id="GO:0019029">
    <property type="term" value="C:helical viral capsid"/>
    <property type="evidence" value="ECO:0007669"/>
    <property type="project" value="UniProtKB-KW"/>
</dbReference>
<dbReference type="Pfam" id="PF00863">
    <property type="entry name" value="Peptidase_C4"/>
    <property type="match status" value="1"/>
</dbReference>
<evidence type="ECO:0000256" key="30">
    <source>
        <dbReference type="ARBA" id="ARBA00034108"/>
    </source>
</evidence>
<feature type="domain" description="Helicase ATP-binding" evidence="37">
    <location>
        <begin position="1328"/>
        <end position="1480"/>
    </location>
</feature>
<dbReference type="GO" id="GO:0003968">
    <property type="term" value="F:RNA-directed RNA polymerase activity"/>
    <property type="evidence" value="ECO:0007669"/>
    <property type="project" value="UniProtKB-KW"/>
</dbReference>
<dbReference type="Pfam" id="PF00270">
    <property type="entry name" value="DEAD"/>
    <property type="match status" value="1"/>
</dbReference>
<evidence type="ECO:0000256" key="33">
    <source>
        <dbReference type="RuleBase" id="RU003351"/>
    </source>
</evidence>
<evidence type="ECO:0000256" key="17">
    <source>
        <dbReference type="ARBA" id="ARBA00022670"/>
    </source>
</evidence>
<keyword evidence="22" id="KW-0347">Helicase</keyword>
<dbReference type="InterPro" id="IPR043128">
    <property type="entry name" value="Rev_trsase/Diguanyl_cyclase"/>
</dbReference>
<evidence type="ECO:0000259" key="40">
    <source>
        <dbReference type="PROSITE" id="PS51744"/>
    </source>
</evidence>
<comment type="catalytic activity">
    <reaction evidence="1">
        <text>Hydrolyzes glutaminyl bonds, and activity is further restricted by preferences for the amino acids in P6 - P1' that vary with the species of potyvirus, e.g. Glu-Xaa-Xaa-Tyr-Xaa-Gln-|-(Ser or Gly) for the enzyme from tobacco etch virus. The natural substrate is the viral polyprotein, but other proteins and oligopeptides containing the appropriate consensus sequence are also cleaved.</text>
        <dbReference type="EC" id="3.4.22.44"/>
    </reaction>
</comment>
<evidence type="ECO:0000256" key="13">
    <source>
        <dbReference type="ARBA" id="ARBA00022561"/>
    </source>
</evidence>
<evidence type="ECO:0000256" key="26">
    <source>
        <dbReference type="ARBA" id="ARBA00022953"/>
    </source>
</evidence>
<evidence type="ECO:0000256" key="18">
    <source>
        <dbReference type="ARBA" id="ARBA00022679"/>
    </source>
</evidence>
<dbReference type="Pfam" id="PF08440">
    <property type="entry name" value="Poty_PP"/>
    <property type="match status" value="1"/>
</dbReference>
<dbReference type="EMBL" id="EU410442">
    <property type="protein sequence ID" value="ACB88930.1"/>
    <property type="molecule type" value="Genomic_RNA"/>
</dbReference>
<dbReference type="PROSITE" id="PS51194">
    <property type="entry name" value="HELICASE_CTER"/>
    <property type="match status" value="1"/>
</dbReference>
<evidence type="ECO:0000256" key="28">
    <source>
        <dbReference type="ARBA" id="ARBA00029405"/>
    </source>
</evidence>
<dbReference type="RefSeq" id="YP_001931956.1">
    <property type="nucleotide sequence ID" value="NC_010736.1"/>
</dbReference>
<feature type="domain" description="Peptidase S30" evidence="41">
    <location>
        <begin position="265"/>
        <end position="405"/>
    </location>
</feature>
<evidence type="ECO:0000256" key="6">
    <source>
        <dbReference type="ARBA" id="ARBA00020107"/>
    </source>
</evidence>
<keyword evidence="15" id="KW-0945">Host-virus interaction</keyword>
<evidence type="ECO:0000259" key="36">
    <source>
        <dbReference type="PROSITE" id="PS50507"/>
    </source>
</evidence>
<keyword evidence="8" id="KW-0696">RNA-directed RNA polymerase</keyword>
<feature type="compositionally biased region" description="Basic and acidic residues" evidence="35">
    <location>
        <begin position="2933"/>
        <end position="2943"/>
    </location>
</feature>
<dbReference type="SUPFAM" id="SSF52540">
    <property type="entry name" value="P-loop containing nucleoside triphosphate hydrolases"/>
    <property type="match status" value="2"/>
</dbReference>
<evidence type="ECO:0000256" key="16">
    <source>
        <dbReference type="ARBA" id="ARBA00022632"/>
    </source>
</evidence>
<evidence type="ECO:0000256" key="32">
    <source>
        <dbReference type="PROSITE-ProRule" id="PRU01080"/>
    </source>
</evidence>
<evidence type="ECO:0000256" key="12">
    <source>
        <dbReference type="ARBA" id="ARBA00022553"/>
    </source>
</evidence>
<dbReference type="GO" id="GO:0016818">
    <property type="term" value="F:hydrolase activity, acting on acid anhydrides, in phosphorus-containing anhydrides"/>
    <property type="evidence" value="ECO:0007669"/>
    <property type="project" value="InterPro"/>
</dbReference>
<dbReference type="SUPFAM" id="SSF56672">
    <property type="entry name" value="DNA/RNA polymerases"/>
    <property type="match status" value="1"/>
</dbReference>
<comment type="function">
    <text evidence="31">Mediates the cap-independent, EIF4E-dependent translation of viral genomic RNAs. Binds to the cap-binding site of host EIF4E and thus interferes with the host EIF4E-dependent mRNA export and translation. VPg-RNA directly binds EIF4E and is a template for transcription. Also forms trimeric complexes with EIF4E-EIF4G, which are templates for translation.</text>
</comment>
<protein>
    <recommendedName>
        <fullName evidence="6">Genome polyprotein</fullName>
    </recommendedName>
</protein>
<evidence type="ECO:0000256" key="5">
    <source>
        <dbReference type="ARBA" id="ARBA00006064"/>
    </source>
</evidence>
<evidence type="ECO:0000256" key="21">
    <source>
        <dbReference type="ARBA" id="ARBA00022801"/>
    </source>
</evidence>
<feature type="coiled-coil region" evidence="34">
    <location>
        <begin position="1129"/>
        <end position="1168"/>
    </location>
</feature>
<name>B2Y6H0_9POTV</name>
<evidence type="ECO:0000256" key="35">
    <source>
        <dbReference type="SAM" id="MobiDB-lite"/>
    </source>
</evidence>
<keyword evidence="23" id="KW-0788">Thiol protease</keyword>
<dbReference type="InterPro" id="IPR001650">
    <property type="entry name" value="Helicase_C-like"/>
</dbReference>
<feature type="domain" description="Peptidase C4" evidence="39">
    <location>
        <begin position="2137"/>
        <end position="2354"/>
    </location>
</feature>
<evidence type="ECO:0000313" key="42">
    <source>
        <dbReference type="EMBL" id="ACB88930.1"/>
    </source>
</evidence>
<keyword evidence="18" id="KW-0808">Transferase</keyword>
<keyword evidence="43" id="KW-1185">Reference proteome</keyword>
<feature type="active site" description="For helper component proteinase activity" evidence="32">
    <location>
        <position position="821"/>
    </location>
</feature>
<evidence type="ECO:0000313" key="43">
    <source>
        <dbReference type="Proteomes" id="UP000202137"/>
    </source>
</evidence>
<comment type="subcellular location">
    <subcellularLocation>
        <location evidence="30">Host cytoplasmic vesicle</location>
    </subcellularLocation>
    <subcellularLocation>
        <location evidence="3">Host nucleus</location>
    </subcellularLocation>
    <subcellularLocation>
        <location evidence="4">Virion</location>
    </subcellularLocation>
</comment>
<dbReference type="CDD" id="cd23175">
    <property type="entry name" value="ps-ssRNAv_Potyviridae_RdRp"/>
    <property type="match status" value="1"/>
</dbReference>